<evidence type="ECO:0000313" key="8">
    <source>
        <dbReference type="Proteomes" id="UP001342826"/>
    </source>
</evidence>
<evidence type="ECO:0000259" key="6">
    <source>
        <dbReference type="Pfam" id="PF14748"/>
    </source>
</evidence>
<evidence type="ECO:0000256" key="1">
    <source>
        <dbReference type="ARBA" id="ARBA00005525"/>
    </source>
</evidence>
<dbReference type="EMBL" id="JARTFS010000005">
    <property type="protein sequence ID" value="MED4400824.1"/>
    <property type="molecule type" value="Genomic_DNA"/>
</dbReference>
<dbReference type="InterPro" id="IPR000304">
    <property type="entry name" value="Pyrroline-COOH_reductase"/>
</dbReference>
<dbReference type="InterPro" id="IPR036291">
    <property type="entry name" value="NAD(P)-bd_dom_sf"/>
</dbReference>
<accession>A0ABU6NX39</accession>
<evidence type="ECO:0000256" key="2">
    <source>
        <dbReference type="HAMAP-Rule" id="MF_01925"/>
    </source>
</evidence>
<keyword evidence="2 4" id="KW-0028">Amino-acid biosynthesis</keyword>
<dbReference type="EC" id="1.5.1.2" evidence="2 3"/>
<dbReference type="NCBIfam" id="TIGR00112">
    <property type="entry name" value="proC"/>
    <property type="match status" value="1"/>
</dbReference>
<dbReference type="PIRSF" id="PIRSF000193">
    <property type="entry name" value="Pyrrol-5-carb_rd"/>
    <property type="match status" value="1"/>
</dbReference>
<keyword evidence="2 4" id="KW-0641">Proline biosynthesis</keyword>
<keyword evidence="2 4" id="KW-0560">Oxidoreductase</keyword>
<dbReference type="Proteomes" id="UP001342826">
    <property type="component" value="Unassembled WGS sequence"/>
</dbReference>
<feature type="domain" description="Pyrroline-5-carboxylate reductase catalytic N-terminal" evidence="5">
    <location>
        <begin position="3"/>
        <end position="98"/>
    </location>
</feature>
<comment type="caution">
    <text evidence="7">The sequence shown here is derived from an EMBL/GenBank/DDBJ whole genome shotgun (WGS) entry which is preliminary data.</text>
</comment>
<dbReference type="PANTHER" id="PTHR11645:SF49">
    <property type="entry name" value="PYRROLINE-5-CARBOXYLATE REDUCTASE 1"/>
    <property type="match status" value="1"/>
</dbReference>
<dbReference type="Pfam" id="PF03807">
    <property type="entry name" value="F420_oxidored"/>
    <property type="match status" value="1"/>
</dbReference>
<protein>
    <recommendedName>
        <fullName evidence="2 3">Pyrroline-5-carboxylate reductase</fullName>
        <shortName evidence="2">P5C reductase</shortName>
        <shortName evidence="2">P5CR</shortName>
        <ecNumber evidence="2 3">1.5.1.2</ecNumber>
    </recommendedName>
    <alternativeName>
        <fullName evidence="2">PCA reductase</fullName>
    </alternativeName>
</protein>
<gene>
    <name evidence="2 7" type="primary">proC</name>
    <name evidence="7" type="ORF">P9271_05695</name>
</gene>
<dbReference type="GeneID" id="301139935"/>
<evidence type="ECO:0000256" key="3">
    <source>
        <dbReference type="NCBIfam" id="TIGR00112"/>
    </source>
</evidence>
<dbReference type="InterPro" id="IPR008927">
    <property type="entry name" value="6-PGluconate_DH-like_C_sf"/>
</dbReference>
<organism evidence="7 8">
    <name type="scientific">Metabacillus fastidiosus</name>
    <dbReference type="NCBI Taxonomy" id="1458"/>
    <lineage>
        <taxon>Bacteria</taxon>
        <taxon>Bacillati</taxon>
        <taxon>Bacillota</taxon>
        <taxon>Bacilli</taxon>
        <taxon>Bacillales</taxon>
        <taxon>Bacillaceae</taxon>
        <taxon>Metabacillus</taxon>
    </lineage>
</organism>
<dbReference type="InterPro" id="IPR053790">
    <property type="entry name" value="P5CR-like_CS"/>
</dbReference>
<keyword evidence="2" id="KW-0963">Cytoplasm</keyword>
<comment type="similarity">
    <text evidence="1 2 4">Belongs to the pyrroline-5-carboxylate reductase family.</text>
</comment>
<reference evidence="7 8" key="1">
    <citation type="submission" date="2023-03" db="EMBL/GenBank/DDBJ databases">
        <title>Bacillus Genome Sequencing.</title>
        <authorList>
            <person name="Dunlap C."/>
        </authorList>
    </citation>
    <scope>NUCLEOTIDE SEQUENCE [LARGE SCALE GENOMIC DNA]</scope>
    <source>
        <strain evidence="7 8">NRS-1717</strain>
    </source>
</reference>
<comment type="catalytic activity">
    <reaction evidence="2 4">
        <text>L-proline + NADP(+) = (S)-1-pyrroline-5-carboxylate + NADPH + 2 H(+)</text>
        <dbReference type="Rhea" id="RHEA:14109"/>
        <dbReference type="ChEBI" id="CHEBI:15378"/>
        <dbReference type="ChEBI" id="CHEBI:17388"/>
        <dbReference type="ChEBI" id="CHEBI:57783"/>
        <dbReference type="ChEBI" id="CHEBI:58349"/>
        <dbReference type="ChEBI" id="CHEBI:60039"/>
        <dbReference type="EC" id="1.5.1.2"/>
    </reaction>
</comment>
<sequence length="278" mass="29614">MNKIGVIGAGSMAEAIVSGLIKGKLMAPDQIIISNRSNSERLFELETAYGVKVTHDKKEVIEQSSIILLAMKPKDVEAGINSIKDYVTNQLIISVLAGVSIATISQIFEKDLPVVRAMPNTSASIGKSATAIAANNKVTADNLQACKTLFEAIGSCTVVKEAQLDAVTGLSGSGPAYLYYFVESLEKAAEEVGLEGQIARELILQTIAGAAEMLTTSGKHASVLRKEVTSPNGTTEAGLTMLKDKNFEEAVISCVKRATERSEELKEMFAKTVINTTK</sequence>
<dbReference type="SUPFAM" id="SSF48179">
    <property type="entry name" value="6-phosphogluconate dehydrogenase C-terminal domain-like"/>
    <property type="match status" value="1"/>
</dbReference>
<dbReference type="PANTHER" id="PTHR11645">
    <property type="entry name" value="PYRROLINE-5-CARBOXYLATE REDUCTASE"/>
    <property type="match status" value="1"/>
</dbReference>
<comment type="subcellular location">
    <subcellularLocation>
        <location evidence="2">Cytoplasm</location>
    </subcellularLocation>
</comment>
<comment type="function">
    <text evidence="2">Catalyzes the reduction of 1-pyrroline-5-carboxylate (PCA) to L-proline.</text>
</comment>
<dbReference type="GO" id="GO:0004735">
    <property type="term" value="F:pyrroline-5-carboxylate reductase activity"/>
    <property type="evidence" value="ECO:0007669"/>
    <property type="project" value="UniProtKB-EC"/>
</dbReference>
<keyword evidence="8" id="KW-1185">Reference proteome</keyword>
<feature type="domain" description="Pyrroline-5-carboxylate reductase dimerisation" evidence="6">
    <location>
        <begin position="161"/>
        <end position="265"/>
    </location>
</feature>
<dbReference type="Gene3D" id="1.10.3730.10">
    <property type="entry name" value="ProC C-terminal domain-like"/>
    <property type="match status" value="1"/>
</dbReference>
<dbReference type="Pfam" id="PF14748">
    <property type="entry name" value="P5CR_dimer"/>
    <property type="match status" value="1"/>
</dbReference>
<dbReference type="HAMAP" id="MF_01925">
    <property type="entry name" value="P5C_reductase"/>
    <property type="match status" value="1"/>
</dbReference>
<dbReference type="SUPFAM" id="SSF51735">
    <property type="entry name" value="NAD(P)-binding Rossmann-fold domains"/>
    <property type="match status" value="1"/>
</dbReference>
<proteinExistence type="inferred from homology"/>
<dbReference type="InterPro" id="IPR029036">
    <property type="entry name" value="P5CR_dimer"/>
</dbReference>
<dbReference type="InterPro" id="IPR028939">
    <property type="entry name" value="P5C_Rdtase_cat_N"/>
</dbReference>
<evidence type="ECO:0000256" key="4">
    <source>
        <dbReference type="RuleBase" id="RU003903"/>
    </source>
</evidence>
<name>A0ABU6NX39_9BACI</name>
<dbReference type="Gene3D" id="3.40.50.720">
    <property type="entry name" value="NAD(P)-binding Rossmann-like Domain"/>
    <property type="match status" value="1"/>
</dbReference>
<comment type="pathway">
    <text evidence="2 4">Amino-acid biosynthesis; L-proline biosynthesis; L-proline from L-glutamate 5-semialdehyde: step 1/1.</text>
</comment>
<keyword evidence="2 4" id="KW-0521">NADP</keyword>
<evidence type="ECO:0000259" key="5">
    <source>
        <dbReference type="Pfam" id="PF03807"/>
    </source>
</evidence>
<dbReference type="PROSITE" id="PS00521">
    <property type="entry name" value="P5CR"/>
    <property type="match status" value="1"/>
</dbReference>
<evidence type="ECO:0000313" key="7">
    <source>
        <dbReference type="EMBL" id="MED4400824.1"/>
    </source>
</evidence>
<comment type="catalytic activity">
    <reaction evidence="2">
        <text>L-proline + NAD(+) = (S)-1-pyrroline-5-carboxylate + NADH + 2 H(+)</text>
        <dbReference type="Rhea" id="RHEA:14105"/>
        <dbReference type="ChEBI" id="CHEBI:15378"/>
        <dbReference type="ChEBI" id="CHEBI:17388"/>
        <dbReference type="ChEBI" id="CHEBI:57540"/>
        <dbReference type="ChEBI" id="CHEBI:57945"/>
        <dbReference type="ChEBI" id="CHEBI:60039"/>
        <dbReference type="EC" id="1.5.1.2"/>
    </reaction>
</comment>
<dbReference type="RefSeq" id="WP_082799846.1">
    <property type="nucleotide sequence ID" value="NZ_JARTFQ010000007.1"/>
</dbReference>